<evidence type="ECO:0000313" key="2">
    <source>
        <dbReference type="Proteomes" id="UP001500051"/>
    </source>
</evidence>
<dbReference type="EMBL" id="BAAAYX010000001">
    <property type="protein sequence ID" value="GAA3689375.1"/>
    <property type="molecule type" value="Genomic_DNA"/>
</dbReference>
<proteinExistence type="predicted"/>
<reference evidence="2" key="1">
    <citation type="journal article" date="2019" name="Int. J. Syst. Evol. Microbiol.">
        <title>The Global Catalogue of Microorganisms (GCM) 10K type strain sequencing project: providing services to taxonomists for standard genome sequencing and annotation.</title>
        <authorList>
            <consortium name="The Broad Institute Genomics Platform"/>
            <consortium name="The Broad Institute Genome Sequencing Center for Infectious Disease"/>
            <person name="Wu L."/>
            <person name="Ma J."/>
        </authorList>
    </citation>
    <scope>NUCLEOTIDE SEQUENCE [LARGE SCALE GENOMIC DNA]</scope>
    <source>
        <strain evidence="2">JCM 16548</strain>
    </source>
</reference>
<gene>
    <name evidence="1" type="ORF">GCM10022204_00070</name>
</gene>
<accession>A0ABP7CKA0</accession>
<dbReference type="RefSeq" id="WP_344810215.1">
    <property type="nucleotide sequence ID" value="NZ_BAAAYX010000001.1"/>
</dbReference>
<sequence length="166" mass="18104">MDAVREAKLSELRMVCAGLRQWSATIEGPDADFNAAAVELVISAYNGSLADPGWPWVREADELGVFWLDPEAMPSFDGVSGELRLLPVVEALLGGRRVDDLFPLLDQLDRPTRDLVLAAFARASRRERDLALYAFGGDPWSVAGWLVAMQTRQSAQVSGSVSRLAS</sequence>
<dbReference type="Proteomes" id="UP001500051">
    <property type="component" value="Unassembled WGS sequence"/>
</dbReference>
<name>A0ABP7CKA0_9ACTN</name>
<evidence type="ECO:0000313" key="1">
    <source>
        <dbReference type="EMBL" id="GAA3689375.1"/>
    </source>
</evidence>
<comment type="caution">
    <text evidence="1">The sequence shown here is derived from an EMBL/GenBank/DDBJ whole genome shotgun (WGS) entry which is preliminary data.</text>
</comment>
<keyword evidence="2" id="KW-1185">Reference proteome</keyword>
<organism evidence="1 2">
    <name type="scientific">Microlunatus aurantiacus</name>
    <dbReference type="NCBI Taxonomy" id="446786"/>
    <lineage>
        <taxon>Bacteria</taxon>
        <taxon>Bacillati</taxon>
        <taxon>Actinomycetota</taxon>
        <taxon>Actinomycetes</taxon>
        <taxon>Propionibacteriales</taxon>
        <taxon>Propionibacteriaceae</taxon>
        <taxon>Microlunatus</taxon>
    </lineage>
</organism>
<protein>
    <submittedName>
        <fullName evidence="1">Uncharacterized protein</fullName>
    </submittedName>
</protein>